<sequence>MKPRAANQSLSSHIFENLDEIEKLIAFGVYQDSICQQLAHMGQVPTLATFKTSLARARQKSKRQLDQKILTSQQGLKRQVKDSPPPGKRLSADEYGLLEQTGGLPSMPTQVIAMESVAQQALSKLAQFNLTDSEIAEMVALCDRISNRNASTPAEGK</sequence>
<accession>A0ABT6X5U4</accession>
<reference evidence="2" key="1">
    <citation type="submission" date="2023-05" db="EMBL/GenBank/DDBJ databases">
        <title>Limnohabitans sp. strain HM2-2 Genome sequencing and assembly.</title>
        <authorList>
            <person name="Jung Y."/>
        </authorList>
    </citation>
    <scope>NUCLEOTIDE SEQUENCE</scope>
    <source>
        <strain evidence="2">HM2-2</strain>
    </source>
</reference>
<protein>
    <recommendedName>
        <fullName evidence="4">DUF2802 domain-containing protein</fullName>
    </recommendedName>
</protein>
<evidence type="ECO:0008006" key="4">
    <source>
        <dbReference type="Google" id="ProtNLM"/>
    </source>
</evidence>
<gene>
    <name evidence="2" type="ORF">QLQ16_06595</name>
</gene>
<feature type="region of interest" description="Disordered" evidence="1">
    <location>
        <begin position="61"/>
        <end position="94"/>
    </location>
</feature>
<dbReference type="Proteomes" id="UP001431902">
    <property type="component" value="Unassembled WGS sequence"/>
</dbReference>
<comment type="caution">
    <text evidence="2">The sequence shown here is derived from an EMBL/GenBank/DDBJ whole genome shotgun (WGS) entry which is preliminary data.</text>
</comment>
<keyword evidence="3" id="KW-1185">Reference proteome</keyword>
<dbReference type="RefSeq" id="WP_283223902.1">
    <property type="nucleotide sequence ID" value="NZ_JASGBH010000004.1"/>
</dbReference>
<evidence type="ECO:0000313" key="2">
    <source>
        <dbReference type="EMBL" id="MDI9233500.1"/>
    </source>
</evidence>
<name>A0ABT6X5U4_9BURK</name>
<organism evidence="2 3">
    <name type="scientific">Limnohabitans lacus</name>
    <dbReference type="NCBI Taxonomy" id="3045173"/>
    <lineage>
        <taxon>Bacteria</taxon>
        <taxon>Pseudomonadati</taxon>
        <taxon>Pseudomonadota</taxon>
        <taxon>Betaproteobacteria</taxon>
        <taxon>Burkholderiales</taxon>
        <taxon>Comamonadaceae</taxon>
        <taxon>Limnohabitans</taxon>
    </lineage>
</organism>
<dbReference type="EMBL" id="JASGBH010000004">
    <property type="protein sequence ID" value="MDI9233500.1"/>
    <property type="molecule type" value="Genomic_DNA"/>
</dbReference>
<proteinExistence type="predicted"/>
<evidence type="ECO:0000256" key="1">
    <source>
        <dbReference type="SAM" id="MobiDB-lite"/>
    </source>
</evidence>
<evidence type="ECO:0000313" key="3">
    <source>
        <dbReference type="Proteomes" id="UP001431902"/>
    </source>
</evidence>